<dbReference type="AlphaFoldDB" id="A0A920CFX8"/>
<comment type="caution">
    <text evidence="1">The sequence shown here is derived from an EMBL/GenBank/DDBJ whole genome shotgun (WGS) entry which is preliminary data.</text>
</comment>
<proteinExistence type="predicted"/>
<protein>
    <submittedName>
        <fullName evidence="1">Uncharacterized protein</fullName>
    </submittedName>
</protein>
<gene>
    <name evidence="1" type="ORF">J41TS12_10990</name>
</gene>
<name>A0A920CFX8_9BACL</name>
<keyword evidence="2" id="KW-1185">Reference proteome</keyword>
<dbReference type="EMBL" id="BORR01000003">
    <property type="protein sequence ID" value="GIO36238.1"/>
    <property type="molecule type" value="Genomic_DNA"/>
</dbReference>
<evidence type="ECO:0000313" key="2">
    <source>
        <dbReference type="Proteomes" id="UP000681162"/>
    </source>
</evidence>
<dbReference type="Proteomes" id="UP000681162">
    <property type="component" value="Unassembled WGS sequence"/>
</dbReference>
<reference evidence="1 2" key="1">
    <citation type="submission" date="2021-03" db="EMBL/GenBank/DDBJ databases">
        <title>Antimicrobial resistance genes in bacteria isolated from Japanese honey, and their potential for conferring macrolide and lincosamide resistance in the American foulbrood pathogen Paenibacillus larvae.</title>
        <authorList>
            <person name="Okamoto M."/>
            <person name="Kumagai M."/>
            <person name="Kanamori H."/>
            <person name="Takamatsu D."/>
        </authorList>
    </citation>
    <scope>NUCLEOTIDE SEQUENCE [LARGE SCALE GENOMIC DNA]</scope>
    <source>
        <strain evidence="1 2">J41TS12</strain>
    </source>
</reference>
<accession>A0A920CFX8</accession>
<sequence length="91" mass="9967">MTQEANEQGATKELIEFLRSKNEEAKKAGIEQQARFIMSVSYTLGSLIGFDLEPEEYVPMIGSVMESITGGVQSAATHKGVKATFIKVVRD</sequence>
<organism evidence="1 2">
    <name type="scientific">Paenibacillus antibioticophila</name>
    <dbReference type="NCBI Taxonomy" id="1274374"/>
    <lineage>
        <taxon>Bacteria</taxon>
        <taxon>Bacillati</taxon>
        <taxon>Bacillota</taxon>
        <taxon>Bacilli</taxon>
        <taxon>Bacillales</taxon>
        <taxon>Paenibacillaceae</taxon>
        <taxon>Paenibacillus</taxon>
    </lineage>
</organism>
<evidence type="ECO:0000313" key="1">
    <source>
        <dbReference type="EMBL" id="GIO36238.1"/>
    </source>
</evidence>
<dbReference type="RefSeq" id="WP_212938587.1">
    <property type="nucleotide sequence ID" value="NZ_BORR01000003.1"/>
</dbReference>